<feature type="compositionally biased region" description="Polar residues" evidence="1">
    <location>
        <begin position="342"/>
        <end position="353"/>
    </location>
</feature>
<feature type="compositionally biased region" description="Basic and acidic residues" evidence="1">
    <location>
        <begin position="1"/>
        <end position="12"/>
    </location>
</feature>
<sequence length="410" mass="44034">MSSSQNDKKNSDAEMVEASSQAPESTPSDNAPACVAGFLSFREKMARRKAEKEPIHFCATPPSSSAPVVTPTVDPVVQAPQDAGEQSGTGILCVSDASVQPSGSSTTPIVVDDKEKVTELMPPPPTRKEIVLALCAPSATPAVPVRSRKRRCTKGNDGEPSHLEGLSLASGLHGKFVSLIDGMINDCSSEASRLARELTETHGKLSELESMMKMVEDSHSAKVSKLEVQIGELEVQIGELERKLGKTVSFLIKEKKARKTKSSKVRRLQRQIENGEESTNRGVEEAKEKMARRKAENEPIHVCVEHPSSSAPVVTPAVDPVVQAPQDAGEQSGTDILCVSDASAQPSGSSTTPIVVDDKEKVTESMPSPPTRKEIVLALRAPSPTSPVPVRSRKRRCMKGNDGRLRIRRG</sequence>
<protein>
    <submittedName>
        <fullName evidence="2">Uncharacterized protein</fullName>
    </submittedName>
</protein>
<proteinExistence type="predicted"/>
<feature type="region of interest" description="Disordered" evidence="1">
    <location>
        <begin position="341"/>
        <end position="371"/>
    </location>
</feature>
<feature type="region of interest" description="Disordered" evidence="1">
    <location>
        <begin position="262"/>
        <end position="285"/>
    </location>
</feature>
<gene>
    <name evidence="2" type="ORF">F2Q69_00052233</name>
</gene>
<dbReference type="EMBL" id="QGKX02002183">
    <property type="protein sequence ID" value="KAF3487365.1"/>
    <property type="molecule type" value="Genomic_DNA"/>
</dbReference>
<name>A0A8S9MTS1_BRACR</name>
<dbReference type="Gene3D" id="1.10.287.1490">
    <property type="match status" value="1"/>
</dbReference>
<dbReference type="Proteomes" id="UP000712600">
    <property type="component" value="Unassembled WGS sequence"/>
</dbReference>
<accession>A0A8S9MTS1</accession>
<dbReference type="AlphaFoldDB" id="A0A8S9MTS1"/>
<comment type="caution">
    <text evidence="2">The sequence shown here is derived from an EMBL/GenBank/DDBJ whole genome shotgun (WGS) entry which is preliminary data.</text>
</comment>
<evidence type="ECO:0000256" key="1">
    <source>
        <dbReference type="SAM" id="MobiDB-lite"/>
    </source>
</evidence>
<evidence type="ECO:0000313" key="2">
    <source>
        <dbReference type="EMBL" id="KAF3487365.1"/>
    </source>
</evidence>
<reference evidence="2" key="1">
    <citation type="submission" date="2019-12" db="EMBL/GenBank/DDBJ databases">
        <title>Genome sequencing and annotation of Brassica cretica.</title>
        <authorList>
            <person name="Studholme D.J."/>
            <person name="Sarris P."/>
        </authorList>
    </citation>
    <scope>NUCLEOTIDE SEQUENCE</scope>
    <source>
        <strain evidence="2">PFS-109/04</strain>
        <tissue evidence="2">Leaf</tissue>
    </source>
</reference>
<feature type="compositionally biased region" description="Polar residues" evidence="1">
    <location>
        <begin position="18"/>
        <end position="29"/>
    </location>
</feature>
<organism evidence="2 3">
    <name type="scientific">Brassica cretica</name>
    <name type="common">Mustard</name>
    <dbReference type="NCBI Taxonomy" id="69181"/>
    <lineage>
        <taxon>Eukaryota</taxon>
        <taxon>Viridiplantae</taxon>
        <taxon>Streptophyta</taxon>
        <taxon>Embryophyta</taxon>
        <taxon>Tracheophyta</taxon>
        <taxon>Spermatophyta</taxon>
        <taxon>Magnoliopsida</taxon>
        <taxon>eudicotyledons</taxon>
        <taxon>Gunneridae</taxon>
        <taxon>Pentapetalae</taxon>
        <taxon>rosids</taxon>
        <taxon>malvids</taxon>
        <taxon>Brassicales</taxon>
        <taxon>Brassicaceae</taxon>
        <taxon>Brassiceae</taxon>
        <taxon>Brassica</taxon>
    </lineage>
</organism>
<evidence type="ECO:0000313" key="3">
    <source>
        <dbReference type="Proteomes" id="UP000712600"/>
    </source>
</evidence>
<feature type="region of interest" description="Disordered" evidence="1">
    <location>
        <begin position="1"/>
        <end position="33"/>
    </location>
</feature>